<evidence type="ECO:0000259" key="1">
    <source>
        <dbReference type="PROSITE" id="PS51186"/>
    </source>
</evidence>
<dbReference type="PROSITE" id="PS51186">
    <property type="entry name" value="GNAT"/>
    <property type="match status" value="1"/>
</dbReference>
<dbReference type="CDD" id="cd04301">
    <property type="entry name" value="NAT_SF"/>
    <property type="match status" value="1"/>
</dbReference>
<dbReference type="Pfam" id="PF00583">
    <property type="entry name" value="Acetyltransf_1"/>
    <property type="match status" value="1"/>
</dbReference>
<keyword evidence="2" id="KW-0012">Acyltransferase</keyword>
<feature type="domain" description="N-acetyltransferase" evidence="1">
    <location>
        <begin position="3"/>
        <end position="209"/>
    </location>
</feature>
<dbReference type="SUPFAM" id="SSF55729">
    <property type="entry name" value="Acyl-CoA N-acyltransferases (Nat)"/>
    <property type="match status" value="1"/>
</dbReference>
<organism evidence="2 3">
    <name type="scientific">Lophiotrema nucula</name>
    <dbReference type="NCBI Taxonomy" id="690887"/>
    <lineage>
        <taxon>Eukaryota</taxon>
        <taxon>Fungi</taxon>
        <taxon>Dikarya</taxon>
        <taxon>Ascomycota</taxon>
        <taxon>Pezizomycotina</taxon>
        <taxon>Dothideomycetes</taxon>
        <taxon>Pleosporomycetidae</taxon>
        <taxon>Pleosporales</taxon>
        <taxon>Lophiotremataceae</taxon>
        <taxon>Lophiotrema</taxon>
    </lineage>
</organism>
<dbReference type="OrthoDB" id="410198at2759"/>
<dbReference type="InterPro" id="IPR016181">
    <property type="entry name" value="Acyl_CoA_acyltransferase"/>
</dbReference>
<dbReference type="GO" id="GO:0016747">
    <property type="term" value="F:acyltransferase activity, transferring groups other than amino-acyl groups"/>
    <property type="evidence" value="ECO:0007669"/>
    <property type="project" value="InterPro"/>
</dbReference>
<protein>
    <submittedName>
        <fullName evidence="2">Acyl-CoA N-acyltransferase</fullName>
    </submittedName>
</protein>
<gene>
    <name evidence="2" type="ORF">BDV96DRAFT_525425</name>
</gene>
<dbReference type="AlphaFoldDB" id="A0A6A5YXV4"/>
<evidence type="ECO:0000313" key="3">
    <source>
        <dbReference type="Proteomes" id="UP000799770"/>
    </source>
</evidence>
<dbReference type="PANTHER" id="PTHR42791">
    <property type="entry name" value="GNAT FAMILY ACETYLTRANSFERASE"/>
    <property type="match status" value="1"/>
</dbReference>
<dbReference type="InterPro" id="IPR052523">
    <property type="entry name" value="Trichothecene_AcTrans"/>
</dbReference>
<dbReference type="InterPro" id="IPR000182">
    <property type="entry name" value="GNAT_dom"/>
</dbReference>
<keyword evidence="3" id="KW-1185">Reference proteome</keyword>
<dbReference type="Proteomes" id="UP000799770">
    <property type="component" value="Unassembled WGS sequence"/>
</dbReference>
<sequence>MPILVKEATDADIPRACEVETAAYANNAASPFLFPGPFPPDSRQQRINRLIQDYQNDPTVKWMKVVDEELGEAIAFAKWHIYDTSEKASKAERPLIFGEGSNKEACLAFFGGIAKKKAAIMGDTPHIYLHLLHTDPKFQGRGAGSALIRWGFRRADELGLPIYLESTPDGHKFYEKQGFEDIEVFALDLSKYGGGNEPHIAPLMLRGVSKFSE</sequence>
<name>A0A6A5YXV4_9PLEO</name>
<reference evidence="2" key="1">
    <citation type="journal article" date="2020" name="Stud. Mycol.">
        <title>101 Dothideomycetes genomes: a test case for predicting lifestyles and emergence of pathogens.</title>
        <authorList>
            <person name="Haridas S."/>
            <person name="Albert R."/>
            <person name="Binder M."/>
            <person name="Bloem J."/>
            <person name="Labutti K."/>
            <person name="Salamov A."/>
            <person name="Andreopoulos B."/>
            <person name="Baker S."/>
            <person name="Barry K."/>
            <person name="Bills G."/>
            <person name="Bluhm B."/>
            <person name="Cannon C."/>
            <person name="Castanera R."/>
            <person name="Culley D."/>
            <person name="Daum C."/>
            <person name="Ezra D."/>
            <person name="Gonzalez J."/>
            <person name="Henrissat B."/>
            <person name="Kuo A."/>
            <person name="Liang C."/>
            <person name="Lipzen A."/>
            <person name="Lutzoni F."/>
            <person name="Magnuson J."/>
            <person name="Mondo S."/>
            <person name="Nolan M."/>
            <person name="Ohm R."/>
            <person name="Pangilinan J."/>
            <person name="Park H.-J."/>
            <person name="Ramirez L."/>
            <person name="Alfaro M."/>
            <person name="Sun H."/>
            <person name="Tritt A."/>
            <person name="Yoshinaga Y."/>
            <person name="Zwiers L.-H."/>
            <person name="Turgeon B."/>
            <person name="Goodwin S."/>
            <person name="Spatafora J."/>
            <person name="Crous P."/>
            <person name="Grigoriev I."/>
        </authorList>
    </citation>
    <scope>NUCLEOTIDE SEQUENCE</scope>
    <source>
        <strain evidence="2">CBS 627.86</strain>
    </source>
</reference>
<dbReference type="Gene3D" id="3.40.630.30">
    <property type="match status" value="1"/>
</dbReference>
<dbReference type="PANTHER" id="PTHR42791:SF14">
    <property type="entry name" value="N-ACETYLTRANSFERASE DOMAIN-CONTAINING PROTEIN"/>
    <property type="match status" value="1"/>
</dbReference>
<keyword evidence="2" id="KW-0808">Transferase</keyword>
<evidence type="ECO:0000313" key="2">
    <source>
        <dbReference type="EMBL" id="KAF2111985.1"/>
    </source>
</evidence>
<accession>A0A6A5YXV4</accession>
<dbReference type="EMBL" id="ML977332">
    <property type="protein sequence ID" value="KAF2111985.1"/>
    <property type="molecule type" value="Genomic_DNA"/>
</dbReference>
<proteinExistence type="predicted"/>